<gene>
    <name evidence="2" type="ORF">PS1_0193</name>
</gene>
<keyword evidence="1" id="KW-0812">Transmembrane</keyword>
<feature type="transmembrane region" description="Helical" evidence="1">
    <location>
        <begin position="18"/>
        <end position="38"/>
    </location>
</feature>
<reference evidence="2" key="1">
    <citation type="submission" date="2019-06" db="EMBL/GenBank/DDBJ databases">
        <title>Complete genome sequence of Aeromonas hydrophila bacteriophage PS1.</title>
        <authorList>
            <person name="Rai S."/>
            <person name="Tyagi A."/>
            <person name="Kumar N."/>
            <person name="Singh N."/>
        </authorList>
    </citation>
    <scope>NUCLEOTIDE SEQUENCE [LARGE SCALE GENOMIC DNA]</scope>
</reference>
<evidence type="ECO:0000313" key="3">
    <source>
        <dbReference type="Proteomes" id="UP000317703"/>
    </source>
</evidence>
<evidence type="ECO:0000313" key="2">
    <source>
        <dbReference type="EMBL" id="QDJ96704.1"/>
    </source>
</evidence>
<keyword evidence="1" id="KW-1133">Transmembrane helix</keyword>
<keyword evidence="3" id="KW-1185">Reference proteome</keyword>
<name>A0A514TUK8_9CAUD</name>
<dbReference type="EMBL" id="MN032614">
    <property type="protein sequence ID" value="QDJ96704.1"/>
    <property type="molecule type" value="Genomic_DNA"/>
</dbReference>
<dbReference type="Proteomes" id="UP000317703">
    <property type="component" value="Segment"/>
</dbReference>
<proteinExistence type="predicted"/>
<feature type="transmembrane region" description="Helical" evidence="1">
    <location>
        <begin position="50"/>
        <end position="73"/>
    </location>
</feature>
<keyword evidence="1" id="KW-0472">Membrane</keyword>
<sequence>MTFIIEFSLGFLQFIKEYWVTVLLVSCIFIIFDIIDLKKREHKSVRQHRAMLFWLFIQYNVITVVFGYILLLVGKTFHFIVS</sequence>
<protein>
    <submittedName>
        <fullName evidence="2">Uncharacterized protein</fullName>
    </submittedName>
</protein>
<accession>A0A514TUK8</accession>
<evidence type="ECO:0000256" key="1">
    <source>
        <dbReference type="SAM" id="Phobius"/>
    </source>
</evidence>
<organism evidence="2 3">
    <name type="scientific">Aeromonas phage PS1</name>
    <dbReference type="NCBI Taxonomy" id="2591406"/>
    <lineage>
        <taxon>Viruses</taxon>
        <taxon>Duplodnaviria</taxon>
        <taxon>Heunggongvirae</taxon>
        <taxon>Uroviricota</taxon>
        <taxon>Caudoviricetes</taxon>
        <taxon>Chimalliviridae</taxon>
        <taxon>Ferozepurvirus</taxon>
        <taxon>Ferozepurvirus PS1</taxon>
    </lineage>
</organism>